<protein>
    <submittedName>
        <fullName evidence="1">Uncharacterized protein</fullName>
    </submittedName>
</protein>
<comment type="caution">
    <text evidence="1">The sequence shown here is derived from an EMBL/GenBank/DDBJ whole genome shotgun (WGS) entry which is preliminary data.</text>
</comment>
<reference evidence="1 2" key="1">
    <citation type="submission" date="2009-10" db="EMBL/GenBank/DDBJ databases">
        <authorList>
            <person name="Weinstock G."/>
            <person name="Sodergren E."/>
            <person name="Clifton S."/>
            <person name="Fulton L."/>
            <person name="Fulton B."/>
            <person name="Courtney L."/>
            <person name="Fronick C."/>
            <person name="Harrison M."/>
            <person name="Strong C."/>
            <person name="Farmer C."/>
            <person name="Delahaunty K."/>
            <person name="Markovic C."/>
            <person name="Hall O."/>
            <person name="Minx P."/>
            <person name="Tomlinson C."/>
            <person name="Mitreva M."/>
            <person name="Nelson J."/>
            <person name="Hou S."/>
            <person name="Wollam A."/>
            <person name="Pepin K.H."/>
            <person name="Johnson M."/>
            <person name="Bhonagiri V."/>
            <person name="Nash W.E."/>
            <person name="Warren W."/>
            <person name="Chinwalla A."/>
            <person name="Mardis E.R."/>
            <person name="Wilson R.K."/>
        </authorList>
    </citation>
    <scope>NUCLEOTIDE SEQUENCE [LARGE SCALE GENOMIC DNA]</scope>
    <source>
        <strain evidence="2">ATCC 25996 / DSM 4631 / NCTC 10774 / M26</strain>
    </source>
</reference>
<gene>
    <name evidence="1" type="ORF">NEIMUCOT_03750</name>
</gene>
<dbReference type="EMBL" id="ACDX02000001">
    <property type="protein sequence ID" value="EFC89950.1"/>
    <property type="molecule type" value="Genomic_DNA"/>
</dbReference>
<dbReference type="STRING" id="546266.NEIMUCOT_03750"/>
<name>D2ZT17_NEIM2</name>
<evidence type="ECO:0000313" key="1">
    <source>
        <dbReference type="EMBL" id="EFC89950.1"/>
    </source>
</evidence>
<sequence>MRNIALERRCFNMKRTCTKGRSWLKLRTAVKINLALFLFLVN</sequence>
<proteinExistence type="predicted"/>
<dbReference type="Proteomes" id="UP000003344">
    <property type="component" value="Unassembled WGS sequence"/>
</dbReference>
<evidence type="ECO:0000313" key="2">
    <source>
        <dbReference type="Proteomes" id="UP000003344"/>
    </source>
</evidence>
<accession>D2ZT17</accession>
<dbReference type="AlphaFoldDB" id="D2ZT17"/>
<organism evidence="1 2">
    <name type="scientific">Neisseria mucosa (strain ATCC 25996 / DSM 4631 / NCTC 10774 / M26)</name>
    <dbReference type="NCBI Taxonomy" id="546266"/>
    <lineage>
        <taxon>Bacteria</taxon>
        <taxon>Pseudomonadati</taxon>
        <taxon>Pseudomonadota</taxon>
        <taxon>Betaproteobacteria</taxon>
        <taxon>Neisseriales</taxon>
        <taxon>Neisseriaceae</taxon>
        <taxon>Neisseria</taxon>
    </lineage>
</organism>